<feature type="compositionally biased region" description="Basic residues" evidence="1">
    <location>
        <begin position="1"/>
        <end position="17"/>
    </location>
</feature>
<feature type="non-terminal residue" evidence="2">
    <location>
        <position position="1"/>
    </location>
</feature>
<protein>
    <submittedName>
        <fullName evidence="2">Uncharacterized protein</fullName>
    </submittedName>
</protein>
<proteinExistence type="predicted"/>
<accession>A0A6J4P6Y0</accession>
<feature type="region of interest" description="Disordered" evidence="1">
    <location>
        <begin position="1"/>
        <end position="51"/>
    </location>
</feature>
<gene>
    <name evidence="2" type="ORF">AVDCRST_MAG51-1211</name>
</gene>
<organism evidence="2">
    <name type="scientific">uncultured Ramlibacter sp</name>
    <dbReference type="NCBI Taxonomy" id="260755"/>
    <lineage>
        <taxon>Bacteria</taxon>
        <taxon>Pseudomonadati</taxon>
        <taxon>Pseudomonadota</taxon>
        <taxon>Betaproteobacteria</taxon>
        <taxon>Burkholderiales</taxon>
        <taxon>Comamonadaceae</taxon>
        <taxon>Ramlibacter</taxon>
        <taxon>environmental samples</taxon>
    </lineage>
</organism>
<dbReference type="AlphaFoldDB" id="A0A6J4P6Y0"/>
<sequence>VDPSRRTRRAGRTRHQPRCAQPDTAAGRTRVRPDAVPVRTRRRRRQAAPGV</sequence>
<reference evidence="2" key="1">
    <citation type="submission" date="2020-02" db="EMBL/GenBank/DDBJ databases">
        <authorList>
            <person name="Meier V. D."/>
        </authorList>
    </citation>
    <scope>NUCLEOTIDE SEQUENCE</scope>
    <source>
        <strain evidence="2">AVDCRST_MAG51</strain>
    </source>
</reference>
<feature type="compositionally biased region" description="Basic residues" evidence="1">
    <location>
        <begin position="39"/>
        <end position="51"/>
    </location>
</feature>
<dbReference type="EMBL" id="CADCUX010000277">
    <property type="protein sequence ID" value="CAA9407544.1"/>
    <property type="molecule type" value="Genomic_DNA"/>
</dbReference>
<feature type="non-terminal residue" evidence="2">
    <location>
        <position position="51"/>
    </location>
</feature>
<evidence type="ECO:0000313" key="2">
    <source>
        <dbReference type="EMBL" id="CAA9407544.1"/>
    </source>
</evidence>
<evidence type="ECO:0000256" key="1">
    <source>
        <dbReference type="SAM" id="MobiDB-lite"/>
    </source>
</evidence>
<name>A0A6J4P6Y0_9BURK</name>